<evidence type="ECO:0000259" key="9">
    <source>
        <dbReference type="PROSITE" id="PS50112"/>
    </source>
</evidence>
<comment type="caution">
    <text evidence="11">The sequence shown here is derived from an EMBL/GenBank/DDBJ whole genome shotgun (WGS) entry which is preliminary data.</text>
</comment>
<evidence type="ECO:0000313" key="11">
    <source>
        <dbReference type="EMBL" id="MFC4541008.1"/>
    </source>
</evidence>
<dbReference type="InterPro" id="IPR013656">
    <property type="entry name" value="PAS_4"/>
</dbReference>
<reference evidence="11 12" key="1">
    <citation type="journal article" date="2019" name="Int. J. Syst. Evol. Microbiol.">
        <title>The Global Catalogue of Microorganisms (GCM) 10K type strain sequencing project: providing services to taxonomists for standard genome sequencing and annotation.</title>
        <authorList>
            <consortium name="The Broad Institute Genomics Platform"/>
            <consortium name="The Broad Institute Genome Sequencing Center for Infectious Disease"/>
            <person name="Wu L."/>
            <person name="Ma J."/>
        </authorList>
    </citation>
    <scope>NUCLEOTIDE SEQUENCE [LARGE SCALE GENOMIC DNA]</scope>
    <source>
        <strain evidence="11 12">WLHS5</strain>
    </source>
</reference>
<dbReference type="Gene3D" id="3.30.450.20">
    <property type="entry name" value="PAS domain"/>
    <property type="match status" value="2"/>
</dbReference>
<name>A0ABD5PKQ6_9EURY</name>
<dbReference type="CDD" id="cd00075">
    <property type="entry name" value="HATPase"/>
    <property type="match status" value="1"/>
</dbReference>
<dbReference type="SMART" id="SM00065">
    <property type="entry name" value="GAF"/>
    <property type="match status" value="1"/>
</dbReference>
<evidence type="ECO:0000259" key="10">
    <source>
        <dbReference type="PROSITE" id="PS50113"/>
    </source>
</evidence>
<dbReference type="GO" id="GO:0000160">
    <property type="term" value="P:phosphorelay signal transduction system"/>
    <property type="evidence" value="ECO:0007669"/>
    <property type="project" value="UniProtKB-KW"/>
</dbReference>
<dbReference type="EC" id="2.7.13.3" evidence="2"/>
<dbReference type="SMART" id="SM00091">
    <property type="entry name" value="PAS"/>
    <property type="match status" value="2"/>
</dbReference>
<evidence type="ECO:0000256" key="2">
    <source>
        <dbReference type="ARBA" id="ARBA00012438"/>
    </source>
</evidence>
<dbReference type="SMART" id="SM00388">
    <property type="entry name" value="HisKA"/>
    <property type="match status" value="1"/>
</dbReference>
<feature type="domain" description="Histidine kinase" evidence="8">
    <location>
        <begin position="441"/>
        <end position="629"/>
    </location>
</feature>
<feature type="domain" description="PAS" evidence="9">
    <location>
        <begin position="30"/>
        <end position="79"/>
    </location>
</feature>
<accession>A0ABD5PKQ6</accession>
<dbReference type="Gene3D" id="3.30.450.40">
    <property type="match status" value="1"/>
</dbReference>
<dbReference type="Pfam" id="PF13185">
    <property type="entry name" value="GAF_2"/>
    <property type="match status" value="1"/>
</dbReference>
<dbReference type="EMBL" id="JBHSFA010000002">
    <property type="protein sequence ID" value="MFC4541008.1"/>
    <property type="molecule type" value="Genomic_DNA"/>
</dbReference>
<feature type="domain" description="PAS" evidence="9">
    <location>
        <begin position="158"/>
        <end position="228"/>
    </location>
</feature>
<keyword evidence="4" id="KW-0418">Kinase</keyword>
<dbReference type="InterPro" id="IPR050736">
    <property type="entry name" value="Sensor_HK_Regulatory"/>
</dbReference>
<dbReference type="SMART" id="SM00387">
    <property type="entry name" value="HATPase_c"/>
    <property type="match status" value="1"/>
</dbReference>
<feature type="domain" description="PAC" evidence="10">
    <location>
        <begin position="106"/>
        <end position="157"/>
    </location>
</feature>
<dbReference type="Gene3D" id="1.10.287.130">
    <property type="match status" value="1"/>
</dbReference>
<dbReference type="InterPro" id="IPR035965">
    <property type="entry name" value="PAS-like_dom_sf"/>
</dbReference>
<organism evidence="11 12">
    <name type="scientific">Halosolutus amylolyticus</name>
    <dbReference type="NCBI Taxonomy" id="2932267"/>
    <lineage>
        <taxon>Archaea</taxon>
        <taxon>Methanobacteriati</taxon>
        <taxon>Methanobacteriota</taxon>
        <taxon>Stenosarchaea group</taxon>
        <taxon>Halobacteria</taxon>
        <taxon>Halobacteriales</taxon>
        <taxon>Natrialbaceae</taxon>
        <taxon>Halosolutus</taxon>
    </lineage>
</organism>
<feature type="domain" description="PAC" evidence="10">
    <location>
        <begin position="230"/>
        <end position="282"/>
    </location>
</feature>
<evidence type="ECO:0000259" key="8">
    <source>
        <dbReference type="PROSITE" id="PS50109"/>
    </source>
</evidence>
<dbReference type="CDD" id="cd00082">
    <property type="entry name" value="HisKA"/>
    <property type="match status" value="1"/>
</dbReference>
<dbReference type="InterPro" id="IPR003661">
    <property type="entry name" value="HisK_dim/P_dom"/>
</dbReference>
<dbReference type="SMART" id="SM00086">
    <property type="entry name" value="PAC"/>
    <property type="match status" value="2"/>
</dbReference>
<gene>
    <name evidence="11" type="ORF">ACFO5R_03575</name>
</gene>
<protein>
    <recommendedName>
        <fullName evidence="2">histidine kinase</fullName>
        <ecNumber evidence="2">2.7.13.3</ecNumber>
    </recommendedName>
</protein>
<dbReference type="PANTHER" id="PTHR43711:SF1">
    <property type="entry name" value="HISTIDINE KINASE 1"/>
    <property type="match status" value="1"/>
</dbReference>
<dbReference type="SUPFAM" id="SSF55874">
    <property type="entry name" value="ATPase domain of HSP90 chaperone/DNA topoisomerase II/histidine kinase"/>
    <property type="match status" value="1"/>
</dbReference>
<dbReference type="PROSITE" id="PS50112">
    <property type="entry name" value="PAS"/>
    <property type="match status" value="2"/>
</dbReference>
<dbReference type="Pfam" id="PF08448">
    <property type="entry name" value="PAS_4"/>
    <property type="match status" value="1"/>
</dbReference>
<dbReference type="InterPro" id="IPR003594">
    <property type="entry name" value="HATPase_dom"/>
</dbReference>
<dbReference type="CDD" id="cd00130">
    <property type="entry name" value="PAS"/>
    <property type="match status" value="2"/>
</dbReference>
<dbReference type="Pfam" id="PF13426">
    <property type="entry name" value="PAS_9"/>
    <property type="match status" value="1"/>
</dbReference>
<dbReference type="PROSITE" id="PS50113">
    <property type="entry name" value="PAC"/>
    <property type="match status" value="2"/>
</dbReference>
<evidence type="ECO:0000256" key="7">
    <source>
        <dbReference type="SAM" id="MobiDB-lite"/>
    </source>
</evidence>
<dbReference type="SUPFAM" id="SSF55781">
    <property type="entry name" value="GAF domain-like"/>
    <property type="match status" value="1"/>
</dbReference>
<evidence type="ECO:0000256" key="4">
    <source>
        <dbReference type="ARBA" id="ARBA00022777"/>
    </source>
</evidence>
<dbReference type="PANTHER" id="PTHR43711">
    <property type="entry name" value="TWO-COMPONENT HISTIDINE KINASE"/>
    <property type="match status" value="1"/>
</dbReference>
<dbReference type="Proteomes" id="UP001595898">
    <property type="component" value="Unassembled WGS sequence"/>
</dbReference>
<keyword evidence="3" id="KW-0808">Transferase</keyword>
<dbReference type="NCBIfam" id="TIGR00229">
    <property type="entry name" value="sensory_box"/>
    <property type="match status" value="2"/>
</dbReference>
<evidence type="ECO:0000256" key="6">
    <source>
        <dbReference type="SAM" id="Coils"/>
    </source>
</evidence>
<keyword evidence="12" id="KW-1185">Reference proteome</keyword>
<evidence type="ECO:0000256" key="1">
    <source>
        <dbReference type="ARBA" id="ARBA00000085"/>
    </source>
</evidence>
<dbReference type="GO" id="GO:0004673">
    <property type="term" value="F:protein histidine kinase activity"/>
    <property type="evidence" value="ECO:0007669"/>
    <property type="project" value="UniProtKB-EC"/>
</dbReference>
<proteinExistence type="predicted"/>
<keyword evidence="5" id="KW-0902">Two-component regulatory system</keyword>
<feature type="region of interest" description="Disordered" evidence="7">
    <location>
        <begin position="1"/>
        <end position="32"/>
    </location>
</feature>
<dbReference type="InterPro" id="IPR001610">
    <property type="entry name" value="PAC"/>
</dbReference>
<dbReference type="RefSeq" id="WP_250139158.1">
    <property type="nucleotide sequence ID" value="NZ_JALIQP010000001.1"/>
</dbReference>
<dbReference type="SUPFAM" id="SSF55785">
    <property type="entry name" value="PYP-like sensor domain (PAS domain)"/>
    <property type="match status" value="2"/>
</dbReference>
<evidence type="ECO:0000313" key="12">
    <source>
        <dbReference type="Proteomes" id="UP001595898"/>
    </source>
</evidence>
<dbReference type="InterPro" id="IPR000014">
    <property type="entry name" value="PAS"/>
</dbReference>
<dbReference type="Gene3D" id="3.30.565.10">
    <property type="entry name" value="Histidine kinase-like ATPase, C-terminal domain"/>
    <property type="match status" value="1"/>
</dbReference>
<comment type="catalytic activity">
    <reaction evidence="1">
        <text>ATP + protein L-histidine = ADP + protein N-phospho-L-histidine.</text>
        <dbReference type="EC" id="2.7.13.3"/>
    </reaction>
</comment>
<dbReference type="SUPFAM" id="SSF47384">
    <property type="entry name" value="Homodimeric domain of signal transducing histidine kinase"/>
    <property type="match status" value="1"/>
</dbReference>
<dbReference type="InterPro" id="IPR003018">
    <property type="entry name" value="GAF"/>
</dbReference>
<feature type="coiled-coil region" evidence="6">
    <location>
        <begin position="138"/>
        <end position="172"/>
    </location>
</feature>
<dbReference type="AlphaFoldDB" id="A0ABD5PKQ6"/>
<dbReference type="Pfam" id="PF00512">
    <property type="entry name" value="HisKA"/>
    <property type="match status" value="1"/>
</dbReference>
<evidence type="ECO:0000256" key="3">
    <source>
        <dbReference type="ARBA" id="ARBA00022679"/>
    </source>
</evidence>
<dbReference type="PROSITE" id="PS50109">
    <property type="entry name" value="HIS_KIN"/>
    <property type="match status" value="1"/>
</dbReference>
<dbReference type="InterPro" id="IPR036097">
    <property type="entry name" value="HisK_dim/P_sf"/>
</dbReference>
<evidence type="ECO:0000256" key="5">
    <source>
        <dbReference type="ARBA" id="ARBA00023012"/>
    </source>
</evidence>
<sequence>MSDPLSGIDDDAVSDRGQTSGTIAESARPESALKERAMDEAPVGIVITDPALSDNPIVYANDGFTRLTGYPKTEILSRNCRFLQGEGTESAPVDRMRAAVDAGESVTVELRNYRKNGQPFLNRVTIAPLYDGDEIANFVGIQQDVSDHEQRERELEQEREFVERTLDVLNDVFYVVDPDGSLRRWNDRFSDVTGYSDDAIADMDVFEFVPDAERDRISAAIERTLTDGRGTIESALLTADGGAIPYEFAGARLTDPEGELIGLVVIGRDVSERNRRQRVFEALHEIATTIQTETSVEGACERAVAAAGDVLEFDMCTVVLQEGEWLVPYAIDAPPGGSRRMRIDQGLAGKTFQSGDPHLVDEITHDDKTDPARESYRSGISVPIGERGVFQAASNEAHAFDAQDVEFAELLVSHTANAIERIEREADLQRQNDRLEEFASIVSHDLRNPLNVAMGRLEFAREECDSDHLDDVAEAHDRMESLIENLLLLSREGESAVETERVAIAETIEDCWQNVRTKDARLEVETDRAIRANVSRLEQLGENLVRNAVEHGDDGVTITVGTVDDGFYVEDDGPGIPPEERETVFETGHTTSPDGNGFGLSIVDQICEAHGWSIRATESRDGGARFEITGVEFVR</sequence>
<dbReference type="InterPro" id="IPR005467">
    <property type="entry name" value="His_kinase_dom"/>
</dbReference>
<dbReference type="InterPro" id="IPR000700">
    <property type="entry name" value="PAS-assoc_C"/>
</dbReference>
<dbReference type="InterPro" id="IPR036890">
    <property type="entry name" value="HATPase_C_sf"/>
</dbReference>
<dbReference type="Pfam" id="PF02518">
    <property type="entry name" value="HATPase_c"/>
    <property type="match status" value="1"/>
</dbReference>
<keyword evidence="6" id="KW-0175">Coiled coil</keyword>
<dbReference type="InterPro" id="IPR029016">
    <property type="entry name" value="GAF-like_dom_sf"/>
</dbReference>